<dbReference type="EMBL" id="GGFL01008630">
    <property type="protein sequence ID" value="MBW72808.1"/>
    <property type="molecule type" value="Transcribed_RNA"/>
</dbReference>
<accession>A0A2M4D6U1</accession>
<proteinExistence type="predicted"/>
<evidence type="ECO:0000256" key="1">
    <source>
        <dbReference type="SAM" id="SignalP"/>
    </source>
</evidence>
<reference evidence="2" key="1">
    <citation type="submission" date="2018-01" db="EMBL/GenBank/DDBJ databases">
        <title>An insight into the sialome of Amazonian anophelines.</title>
        <authorList>
            <person name="Ribeiro J.M."/>
            <person name="Scarpassa V."/>
            <person name="Calvo E."/>
        </authorList>
    </citation>
    <scope>NUCLEOTIDE SEQUENCE</scope>
</reference>
<feature type="signal peptide" evidence="1">
    <location>
        <begin position="1"/>
        <end position="22"/>
    </location>
</feature>
<name>A0A2M4D6U1_ANODA</name>
<protein>
    <submittedName>
        <fullName evidence="2">Putative secreted protein</fullName>
    </submittedName>
</protein>
<feature type="chain" id="PRO_5014746913" evidence="1">
    <location>
        <begin position="23"/>
        <end position="77"/>
    </location>
</feature>
<keyword evidence="1" id="KW-0732">Signal</keyword>
<sequence>MFCLGWASNLLQFALMAHTHLAHHDPQTLLPLYCKPYGISIVLALKLKLYPRYALGRNGGGKMTVATVILRQCSSCL</sequence>
<dbReference type="AlphaFoldDB" id="A0A2M4D6U1"/>
<evidence type="ECO:0000313" key="2">
    <source>
        <dbReference type="EMBL" id="MBW72808.1"/>
    </source>
</evidence>
<organism evidence="2">
    <name type="scientific">Anopheles darlingi</name>
    <name type="common">Mosquito</name>
    <dbReference type="NCBI Taxonomy" id="43151"/>
    <lineage>
        <taxon>Eukaryota</taxon>
        <taxon>Metazoa</taxon>
        <taxon>Ecdysozoa</taxon>
        <taxon>Arthropoda</taxon>
        <taxon>Hexapoda</taxon>
        <taxon>Insecta</taxon>
        <taxon>Pterygota</taxon>
        <taxon>Neoptera</taxon>
        <taxon>Endopterygota</taxon>
        <taxon>Diptera</taxon>
        <taxon>Nematocera</taxon>
        <taxon>Culicoidea</taxon>
        <taxon>Culicidae</taxon>
        <taxon>Anophelinae</taxon>
        <taxon>Anopheles</taxon>
    </lineage>
</organism>